<evidence type="ECO:0000256" key="1">
    <source>
        <dbReference type="SAM" id="MobiDB-lite"/>
    </source>
</evidence>
<dbReference type="EMBL" id="JANPWB010000007">
    <property type="protein sequence ID" value="KAJ1174185.1"/>
    <property type="molecule type" value="Genomic_DNA"/>
</dbReference>
<evidence type="ECO:0000313" key="2">
    <source>
        <dbReference type="EMBL" id="KAJ1174185.1"/>
    </source>
</evidence>
<name>A0AAV7TCQ0_PLEWA</name>
<keyword evidence="3" id="KW-1185">Reference proteome</keyword>
<organism evidence="2 3">
    <name type="scientific">Pleurodeles waltl</name>
    <name type="common">Iberian ribbed newt</name>
    <dbReference type="NCBI Taxonomy" id="8319"/>
    <lineage>
        <taxon>Eukaryota</taxon>
        <taxon>Metazoa</taxon>
        <taxon>Chordata</taxon>
        <taxon>Craniata</taxon>
        <taxon>Vertebrata</taxon>
        <taxon>Euteleostomi</taxon>
        <taxon>Amphibia</taxon>
        <taxon>Batrachia</taxon>
        <taxon>Caudata</taxon>
        <taxon>Salamandroidea</taxon>
        <taxon>Salamandridae</taxon>
        <taxon>Pleurodelinae</taxon>
        <taxon>Pleurodeles</taxon>
    </lineage>
</organism>
<protein>
    <submittedName>
        <fullName evidence="2">Uncharacterized protein</fullName>
    </submittedName>
</protein>
<evidence type="ECO:0000313" key="3">
    <source>
        <dbReference type="Proteomes" id="UP001066276"/>
    </source>
</evidence>
<accession>A0AAV7TCQ0</accession>
<sequence length="92" mass="9862">MARQSPAPCTALSKGEGEGKQGKLTWVRAHRGDEQSRELIRYCSGKARATARAPPQGARSRSPPTVRFAPGLRITRGCGSARGHGPLCHSRL</sequence>
<dbReference type="Proteomes" id="UP001066276">
    <property type="component" value="Chromosome 4_1"/>
</dbReference>
<comment type="caution">
    <text evidence="2">The sequence shown here is derived from an EMBL/GenBank/DDBJ whole genome shotgun (WGS) entry which is preliminary data.</text>
</comment>
<proteinExistence type="predicted"/>
<reference evidence="2" key="1">
    <citation type="journal article" date="2022" name="bioRxiv">
        <title>Sequencing and chromosome-scale assembly of the giantPleurodeles waltlgenome.</title>
        <authorList>
            <person name="Brown T."/>
            <person name="Elewa A."/>
            <person name="Iarovenko S."/>
            <person name="Subramanian E."/>
            <person name="Araus A.J."/>
            <person name="Petzold A."/>
            <person name="Susuki M."/>
            <person name="Suzuki K.-i.T."/>
            <person name="Hayashi T."/>
            <person name="Toyoda A."/>
            <person name="Oliveira C."/>
            <person name="Osipova E."/>
            <person name="Leigh N.D."/>
            <person name="Simon A."/>
            <person name="Yun M.H."/>
        </authorList>
    </citation>
    <scope>NUCLEOTIDE SEQUENCE</scope>
    <source>
        <strain evidence="2">20211129_DDA</strain>
        <tissue evidence="2">Liver</tissue>
    </source>
</reference>
<gene>
    <name evidence="2" type="ORF">NDU88_006008</name>
</gene>
<feature type="region of interest" description="Disordered" evidence="1">
    <location>
        <begin position="1"/>
        <end position="23"/>
    </location>
</feature>
<dbReference type="AlphaFoldDB" id="A0AAV7TCQ0"/>
<feature type="region of interest" description="Disordered" evidence="1">
    <location>
        <begin position="46"/>
        <end position="71"/>
    </location>
</feature>